<evidence type="ECO:0008006" key="2">
    <source>
        <dbReference type="Google" id="ProtNLM"/>
    </source>
</evidence>
<dbReference type="AlphaFoldDB" id="A0A0K8T3T0"/>
<protein>
    <recommendedName>
        <fullName evidence="2">Gag-Pol polyprotein</fullName>
    </recommendedName>
</protein>
<dbReference type="InterPro" id="IPR036875">
    <property type="entry name" value="Znf_CCHC_sf"/>
</dbReference>
<evidence type="ECO:0000313" key="1">
    <source>
        <dbReference type="EMBL" id="JAG60197.1"/>
    </source>
</evidence>
<name>A0A0K8T3T0_LYGHE</name>
<dbReference type="GO" id="GO:0003676">
    <property type="term" value="F:nucleic acid binding"/>
    <property type="evidence" value="ECO:0007669"/>
    <property type="project" value="InterPro"/>
</dbReference>
<feature type="non-terminal residue" evidence="1">
    <location>
        <position position="1"/>
    </location>
</feature>
<proteinExistence type="predicted"/>
<dbReference type="GO" id="GO:0008270">
    <property type="term" value="F:zinc ion binding"/>
    <property type="evidence" value="ECO:0007669"/>
    <property type="project" value="InterPro"/>
</dbReference>
<feature type="non-terminal residue" evidence="1">
    <location>
        <position position="135"/>
    </location>
</feature>
<organism evidence="1">
    <name type="scientific">Lygus hesperus</name>
    <name type="common">Western plant bug</name>
    <dbReference type="NCBI Taxonomy" id="30085"/>
    <lineage>
        <taxon>Eukaryota</taxon>
        <taxon>Metazoa</taxon>
        <taxon>Ecdysozoa</taxon>
        <taxon>Arthropoda</taxon>
        <taxon>Hexapoda</taxon>
        <taxon>Insecta</taxon>
        <taxon>Pterygota</taxon>
        <taxon>Neoptera</taxon>
        <taxon>Paraneoptera</taxon>
        <taxon>Hemiptera</taxon>
        <taxon>Heteroptera</taxon>
        <taxon>Panheteroptera</taxon>
        <taxon>Cimicomorpha</taxon>
        <taxon>Miridae</taxon>
        <taxon>Mirini</taxon>
        <taxon>Lygus</taxon>
    </lineage>
</organism>
<sequence>NKHDFRKNGNLSKQTEKGKRKCGRCGYEYHEIQECPARKAQCGNCRKTGHYQRLCLFRKNVREVTYSSSDTDGEPQVHQLRVADSDDEFFVGCVNKDSSEGAWTENIEVRQGGHCESIRFKLDTAADVTIVPRAH</sequence>
<dbReference type="EMBL" id="GBRD01005624">
    <property type="protein sequence ID" value="JAG60197.1"/>
    <property type="molecule type" value="Transcribed_RNA"/>
</dbReference>
<dbReference type="Gene3D" id="4.10.60.10">
    <property type="entry name" value="Zinc finger, CCHC-type"/>
    <property type="match status" value="1"/>
</dbReference>
<accession>A0A0K8T3T0</accession>
<reference evidence="1" key="1">
    <citation type="submission" date="2014-09" db="EMBL/GenBank/DDBJ databases">
        <authorList>
            <person name="Magalhaes I.L.F."/>
            <person name="Oliveira U."/>
            <person name="Santos F.R."/>
            <person name="Vidigal T.H.D.A."/>
            <person name="Brescovit A.D."/>
            <person name="Santos A.J."/>
        </authorList>
    </citation>
    <scope>NUCLEOTIDE SEQUENCE</scope>
</reference>
<dbReference type="SUPFAM" id="SSF57756">
    <property type="entry name" value="Retrovirus zinc finger-like domains"/>
    <property type="match status" value="1"/>
</dbReference>